<reference evidence="2 3" key="1">
    <citation type="journal article" date="2018" name="Biotechnol. Biofuels">
        <title>Integrative visual omics of the white-rot fungus Polyporus brumalis exposes the biotechnological potential of its oxidative enzymes for delignifying raw plant biomass.</title>
        <authorList>
            <person name="Miyauchi S."/>
            <person name="Rancon A."/>
            <person name="Drula E."/>
            <person name="Hage H."/>
            <person name="Chaduli D."/>
            <person name="Favel A."/>
            <person name="Grisel S."/>
            <person name="Henrissat B."/>
            <person name="Herpoel-Gimbert I."/>
            <person name="Ruiz-Duenas F.J."/>
            <person name="Chevret D."/>
            <person name="Hainaut M."/>
            <person name="Lin J."/>
            <person name="Wang M."/>
            <person name="Pangilinan J."/>
            <person name="Lipzen A."/>
            <person name="Lesage-Meessen L."/>
            <person name="Navarro D."/>
            <person name="Riley R."/>
            <person name="Grigoriev I.V."/>
            <person name="Zhou S."/>
            <person name="Raouche S."/>
            <person name="Rosso M.N."/>
        </authorList>
    </citation>
    <scope>NUCLEOTIDE SEQUENCE [LARGE SCALE GENOMIC DNA]</scope>
    <source>
        <strain evidence="2 3">BRFM 1820</strain>
    </source>
</reference>
<dbReference type="Proteomes" id="UP000256964">
    <property type="component" value="Unassembled WGS sequence"/>
</dbReference>
<dbReference type="EMBL" id="KZ857552">
    <property type="protein sequence ID" value="RDX40488.1"/>
    <property type="molecule type" value="Genomic_DNA"/>
</dbReference>
<protein>
    <submittedName>
        <fullName evidence="2">Uncharacterized protein</fullName>
    </submittedName>
</protein>
<accession>A0A371CZB1</accession>
<keyword evidence="3" id="KW-1185">Reference proteome</keyword>
<sequence length="421" mass="48510">MHQIWENLIPNLVDLWTDNFKELDLSNAPFRLPPDVWEAIGADCGASGNTIPSAFGRRVPNIATTRTEFTAEAWCLFTLHLAPALLRKRFRDKAYYVHFMELVQLLELCLQFEISTEDIGRIRTGFAKWVNDYERLYYAYDPERVSMCPLTIHSLLHIADSIEAMGPVWTAWEWPMERFCGFLLRAVKNRRFPYAAIANYLVDLAQLAQVIHRYNLRDMRPGAAVLLMPRKVEVPSLMETKIAQCLATRYTVSMAVARRHVQRPGAIAQWGKVQRIDGGDLMHAADLVSRPENSRDASYVRYEQLVDRYARNHRKTPEFEPGQFYGQLLRIFVLEIPPDEELGTAQPETVVLAAIKTLQVEYPPDVRMPFYRKDGPIEVVDLQSIQCLVGRVYDTQRKWWAIIDRSGPYAQAQFTELQTSA</sequence>
<evidence type="ECO:0000313" key="2">
    <source>
        <dbReference type="EMBL" id="RDX45618.1"/>
    </source>
</evidence>
<proteinExistence type="predicted"/>
<evidence type="ECO:0000313" key="3">
    <source>
        <dbReference type="Proteomes" id="UP000256964"/>
    </source>
</evidence>
<dbReference type="EMBL" id="KZ857435">
    <property type="protein sequence ID" value="RDX45618.1"/>
    <property type="molecule type" value="Genomic_DNA"/>
</dbReference>
<organism evidence="2 3">
    <name type="scientific">Lentinus brumalis</name>
    <dbReference type="NCBI Taxonomy" id="2498619"/>
    <lineage>
        <taxon>Eukaryota</taxon>
        <taxon>Fungi</taxon>
        <taxon>Dikarya</taxon>
        <taxon>Basidiomycota</taxon>
        <taxon>Agaricomycotina</taxon>
        <taxon>Agaricomycetes</taxon>
        <taxon>Polyporales</taxon>
        <taxon>Polyporaceae</taxon>
        <taxon>Lentinus</taxon>
    </lineage>
</organism>
<gene>
    <name evidence="1" type="ORF">OH76DRAFT_1467482</name>
    <name evidence="2" type="ORF">OH76DRAFT_1533083</name>
</gene>
<dbReference type="AlphaFoldDB" id="A0A371CZB1"/>
<dbReference type="PANTHER" id="PTHR46579">
    <property type="entry name" value="F5/8 TYPE C DOMAIN-CONTAINING PROTEIN-RELATED"/>
    <property type="match status" value="1"/>
</dbReference>
<evidence type="ECO:0000313" key="1">
    <source>
        <dbReference type="EMBL" id="RDX40488.1"/>
    </source>
</evidence>
<dbReference type="PANTHER" id="PTHR46579:SF1">
    <property type="entry name" value="F5_8 TYPE C DOMAIN-CONTAINING PROTEIN"/>
    <property type="match status" value="1"/>
</dbReference>
<dbReference type="STRING" id="139420.A0A371CZB1"/>
<dbReference type="OrthoDB" id="2404451at2759"/>
<name>A0A371CZB1_9APHY</name>